<evidence type="ECO:0000313" key="1">
    <source>
        <dbReference type="EMBL" id="ASA21169.1"/>
    </source>
</evidence>
<dbReference type="AlphaFoldDB" id="A0A2Z2KG93"/>
<evidence type="ECO:0000313" key="2">
    <source>
        <dbReference type="Proteomes" id="UP000249890"/>
    </source>
</evidence>
<gene>
    <name evidence="1" type="ORF">B9T62_10445</name>
</gene>
<protein>
    <recommendedName>
        <fullName evidence="3">PepSY domain-containing protein</fullName>
    </recommendedName>
</protein>
<dbReference type="Proteomes" id="UP000249890">
    <property type="component" value="Chromosome"/>
</dbReference>
<evidence type="ECO:0008006" key="3">
    <source>
        <dbReference type="Google" id="ProtNLM"/>
    </source>
</evidence>
<reference evidence="1 2" key="1">
    <citation type="submission" date="2017-06" db="EMBL/GenBank/DDBJ databases">
        <title>Complete genome sequence of Paenibacillus donghaensis KCTC 13049T isolated from East Sea sediment, South Korea.</title>
        <authorList>
            <person name="Jung B.K."/>
            <person name="Hong S.-J."/>
            <person name="Shin J.-H."/>
        </authorList>
    </citation>
    <scope>NUCLEOTIDE SEQUENCE [LARGE SCALE GENOMIC DNA]</scope>
    <source>
        <strain evidence="1 2">KCTC 13049</strain>
    </source>
</reference>
<organism evidence="1 2">
    <name type="scientific">Paenibacillus donghaensis</name>
    <dbReference type="NCBI Taxonomy" id="414771"/>
    <lineage>
        <taxon>Bacteria</taxon>
        <taxon>Bacillati</taxon>
        <taxon>Bacillota</taxon>
        <taxon>Bacilli</taxon>
        <taxon>Bacillales</taxon>
        <taxon>Paenibacillaceae</taxon>
        <taxon>Paenibacillus</taxon>
    </lineage>
</organism>
<dbReference type="KEGG" id="pdh:B9T62_10445"/>
<sequence length="363" mass="40414">MKSKRITAAITVFAISGGLLTLSALSVPGLVKQQAVAAERIPAVQEQSITKVKLDSGNIPVLKVEAATPVSTVEEYLKEQMTPAEIKKITDYFNIRNSGLDMSRDMSEAEVKRRDILDENYQYDGLRPASSIPLQKGNNEFYIDMQQGSFMLPARALTDEELLQFVDWNWRENFALSQQWKPQQPDTKDISKTAALSAAKASVARIFDADVSKLETKASFNRFGPAQKGNWWISYRPYKMKTLLANGVSFLSYNVIVDSLTGTVVDTTVVNYDAVRTPISAAASKKISKDKSWIEAARRIVTEKQGETRKISSASLVKSAEDEKRGMVNVKITLEDGSTYTAEMRYPDQTLRCLIYKEAAPAK</sequence>
<accession>A0A2Z2KG93</accession>
<dbReference type="OrthoDB" id="9806713at2"/>
<keyword evidence="2" id="KW-1185">Reference proteome</keyword>
<name>A0A2Z2KG93_9BACL</name>
<proteinExistence type="predicted"/>
<dbReference type="EMBL" id="CP021780">
    <property type="protein sequence ID" value="ASA21169.1"/>
    <property type="molecule type" value="Genomic_DNA"/>
</dbReference>
<dbReference type="RefSeq" id="WP_087915182.1">
    <property type="nucleotide sequence ID" value="NZ_CP021780.1"/>
</dbReference>